<accession>A0A0F9I0Z9</accession>
<name>A0A0F9I0Z9_9ZZZZ</name>
<dbReference type="AlphaFoldDB" id="A0A0F9I0Z9"/>
<evidence type="ECO:0000256" key="1">
    <source>
        <dbReference type="SAM" id="MobiDB-lite"/>
    </source>
</evidence>
<proteinExistence type="predicted"/>
<reference evidence="2" key="1">
    <citation type="journal article" date="2015" name="Nature">
        <title>Complex archaea that bridge the gap between prokaryotes and eukaryotes.</title>
        <authorList>
            <person name="Spang A."/>
            <person name="Saw J.H."/>
            <person name="Jorgensen S.L."/>
            <person name="Zaremba-Niedzwiedzka K."/>
            <person name="Martijn J."/>
            <person name="Lind A.E."/>
            <person name="van Eijk R."/>
            <person name="Schleper C."/>
            <person name="Guy L."/>
            <person name="Ettema T.J."/>
        </authorList>
    </citation>
    <scope>NUCLEOTIDE SEQUENCE</scope>
</reference>
<comment type="caution">
    <text evidence="2">The sequence shown here is derived from an EMBL/GenBank/DDBJ whole genome shotgun (WGS) entry which is preliminary data.</text>
</comment>
<organism evidence="2">
    <name type="scientific">marine sediment metagenome</name>
    <dbReference type="NCBI Taxonomy" id="412755"/>
    <lineage>
        <taxon>unclassified sequences</taxon>
        <taxon>metagenomes</taxon>
        <taxon>ecological metagenomes</taxon>
    </lineage>
</organism>
<gene>
    <name evidence="2" type="ORF">LCGC14_1636440</name>
</gene>
<feature type="region of interest" description="Disordered" evidence="1">
    <location>
        <begin position="1"/>
        <end position="23"/>
    </location>
</feature>
<sequence length="54" mass="6485">MAKKSFDQRLKDRWLGKQNEKASQTMTDMKKFNKLFTQMRRNISVYFPIKGGKK</sequence>
<evidence type="ECO:0000313" key="2">
    <source>
        <dbReference type="EMBL" id="KKM21336.1"/>
    </source>
</evidence>
<dbReference type="EMBL" id="LAZR01013574">
    <property type="protein sequence ID" value="KKM21336.1"/>
    <property type="molecule type" value="Genomic_DNA"/>
</dbReference>
<protein>
    <submittedName>
        <fullName evidence="2">Uncharacterized protein</fullName>
    </submittedName>
</protein>
<feature type="compositionally biased region" description="Basic and acidic residues" evidence="1">
    <location>
        <begin position="1"/>
        <end position="20"/>
    </location>
</feature>